<evidence type="ECO:0000256" key="2">
    <source>
        <dbReference type="ARBA" id="ARBA00022801"/>
    </source>
</evidence>
<dbReference type="GO" id="GO:0004386">
    <property type="term" value="F:helicase activity"/>
    <property type="evidence" value="ECO:0007669"/>
    <property type="project" value="UniProtKB-KW"/>
</dbReference>
<organism evidence="6 7">
    <name type="scientific">Fibrobacter intestinalis</name>
    <dbReference type="NCBI Taxonomy" id="28122"/>
    <lineage>
        <taxon>Bacteria</taxon>
        <taxon>Pseudomonadati</taxon>
        <taxon>Fibrobacterota</taxon>
        <taxon>Fibrobacteria</taxon>
        <taxon>Fibrobacterales</taxon>
        <taxon>Fibrobacteraceae</taxon>
        <taxon>Fibrobacter</taxon>
    </lineage>
</organism>
<dbReference type="PROSITE" id="PS51192">
    <property type="entry name" value="HELICASE_ATP_BIND_1"/>
    <property type="match status" value="1"/>
</dbReference>
<dbReference type="InterPro" id="IPR014001">
    <property type="entry name" value="Helicase_ATP-bd"/>
</dbReference>
<sequence>MAKNLQYYLPQKDEHLSSEDLLGRFLTWTEEAGIHLYEAQENAILELFDGKNVILNTPTGSGKSLVAEALHFISLACGRRSAYTCPIKALVNEKWMALCKEFGPENVGLSTGDATVNMGAPILCCTAEILENRALGEGELLDIQDVVMDEFHYYSDRERGVAWQVPLLTLPQTRFLLMSATIGKTDFFEQAISRLNGKPCVTVTGKTRPVPLDFSYSMNEISTTVQGLVNSGKAPVYIVHFTQASAAENAQNLTSLNLCSKEEKAAIAKEIDHFRFSSPYGPEFKRFLKVGIGLHHAGLLPKYRILVEKLSQKGLLKVICGTDTLGVGVNVPIRTVLFTQLCKYSGDKTAILAARDFHQIAGRAGRKGFDDIGFVVAQAPAHVIENAKLAAKSSQTGKKFVKRKPPERGFVPWDESIYRRLIESPPEPLTSRFEVSHGMLINVLSRKTDGCSAMRKLIRDCHETAKRKKELMHRAFQLFRSLVEKNIVEFLPNPQQGMAHVQVNLDLQNDFAMNEPLSLYLLDTLPQLSPESPDFALDVVSLVESIVENPEPILRVQLKKARDARYAELKAEHAEYNKIQEELDKVEYPKPLRDFIYTTFNAFAEEHPWVGDLNVEPKSIVREMIENFDTFSGYVKKYGLARMEALLLRHINYVYKVLAQTVPDSFKTEEILEIQNYLDELIRRTDSSLLEEWERLKNPEFIAEEMKEEKAFHADEASKDVTLDKKKFVANARARIFAFLSQLRNRNIDGALELLSEDLSEGQVVADGENIPWTENRLEELLLEFHSEHGNFRLDAEGRSVKHSIVVWTPSALKIQQILQDEEDVNDWEADFSIPLEESREAGMPLIRLDRIGSIA</sequence>
<dbReference type="Gene3D" id="3.40.50.300">
    <property type="entry name" value="P-loop containing nucleotide triphosphate hydrolases"/>
    <property type="match status" value="2"/>
</dbReference>
<dbReference type="SMART" id="SM00490">
    <property type="entry name" value="HELICc"/>
    <property type="match status" value="1"/>
</dbReference>
<dbReference type="AlphaFoldDB" id="A0A1M6Y5Z7"/>
<proteinExistence type="predicted"/>
<dbReference type="Pfam" id="PF12029">
    <property type="entry name" value="DUF3516"/>
    <property type="match status" value="1"/>
</dbReference>
<dbReference type="RefSeq" id="WP_073305983.1">
    <property type="nucleotide sequence ID" value="NZ_FRAW01000038.1"/>
</dbReference>
<dbReference type="CDD" id="cd17921">
    <property type="entry name" value="DEXHc_Ski2"/>
    <property type="match status" value="1"/>
</dbReference>
<dbReference type="GO" id="GO:0016787">
    <property type="term" value="F:hydrolase activity"/>
    <property type="evidence" value="ECO:0007669"/>
    <property type="project" value="UniProtKB-KW"/>
</dbReference>
<keyword evidence="2" id="KW-0378">Hydrolase</keyword>
<dbReference type="GO" id="GO:0005524">
    <property type="term" value="F:ATP binding"/>
    <property type="evidence" value="ECO:0007669"/>
    <property type="project" value="UniProtKB-KW"/>
</dbReference>
<dbReference type="PANTHER" id="PTHR12131:SF1">
    <property type="entry name" value="ATP-DEPENDENT RNA HELICASE SUPV3L1, MITOCHONDRIAL-RELATED"/>
    <property type="match status" value="1"/>
</dbReference>
<dbReference type="Proteomes" id="UP000184275">
    <property type="component" value="Unassembled WGS sequence"/>
</dbReference>
<evidence type="ECO:0000313" key="6">
    <source>
        <dbReference type="EMBL" id="SHL13598.1"/>
    </source>
</evidence>
<evidence type="ECO:0000256" key="3">
    <source>
        <dbReference type="ARBA" id="ARBA00022806"/>
    </source>
</evidence>
<dbReference type="InterPro" id="IPR021904">
    <property type="entry name" value="DUF3516"/>
</dbReference>
<accession>A0A1M6Y5Z7</accession>
<dbReference type="InterPro" id="IPR001650">
    <property type="entry name" value="Helicase_C-like"/>
</dbReference>
<protein>
    <submittedName>
        <fullName evidence="6">Helicase conserved C-terminal domain-containing protein</fullName>
    </submittedName>
</protein>
<keyword evidence="1" id="KW-0547">Nucleotide-binding</keyword>
<feature type="domain" description="Helicase ATP-binding" evidence="5">
    <location>
        <begin position="44"/>
        <end position="200"/>
    </location>
</feature>
<dbReference type="InterPro" id="IPR050699">
    <property type="entry name" value="RNA-DNA_Helicase"/>
</dbReference>
<keyword evidence="4" id="KW-0067">ATP-binding</keyword>
<dbReference type="Pfam" id="PF00270">
    <property type="entry name" value="DEAD"/>
    <property type="match status" value="1"/>
</dbReference>
<evidence type="ECO:0000256" key="4">
    <source>
        <dbReference type="ARBA" id="ARBA00022840"/>
    </source>
</evidence>
<gene>
    <name evidence="6" type="ORF">SAMN05720469_1382</name>
</gene>
<dbReference type="EMBL" id="FRAW01000038">
    <property type="protein sequence ID" value="SHL13598.1"/>
    <property type="molecule type" value="Genomic_DNA"/>
</dbReference>
<name>A0A1M6Y5Z7_9BACT</name>
<dbReference type="Pfam" id="PF00271">
    <property type="entry name" value="Helicase_C"/>
    <property type="match status" value="1"/>
</dbReference>
<dbReference type="PANTHER" id="PTHR12131">
    <property type="entry name" value="ATP-DEPENDENT RNA AND DNA HELICASE"/>
    <property type="match status" value="1"/>
</dbReference>
<evidence type="ECO:0000256" key="1">
    <source>
        <dbReference type="ARBA" id="ARBA00022741"/>
    </source>
</evidence>
<dbReference type="InterPro" id="IPR011545">
    <property type="entry name" value="DEAD/DEAH_box_helicase_dom"/>
</dbReference>
<dbReference type="SUPFAM" id="SSF52540">
    <property type="entry name" value="P-loop containing nucleoside triphosphate hydrolases"/>
    <property type="match status" value="1"/>
</dbReference>
<dbReference type="SMART" id="SM00487">
    <property type="entry name" value="DEXDc"/>
    <property type="match status" value="1"/>
</dbReference>
<dbReference type="GO" id="GO:0003676">
    <property type="term" value="F:nucleic acid binding"/>
    <property type="evidence" value="ECO:0007669"/>
    <property type="project" value="InterPro"/>
</dbReference>
<evidence type="ECO:0000313" key="7">
    <source>
        <dbReference type="Proteomes" id="UP000184275"/>
    </source>
</evidence>
<dbReference type="InterPro" id="IPR027417">
    <property type="entry name" value="P-loop_NTPase"/>
</dbReference>
<reference evidence="7" key="1">
    <citation type="submission" date="2016-11" db="EMBL/GenBank/DDBJ databases">
        <authorList>
            <person name="Varghese N."/>
            <person name="Submissions S."/>
        </authorList>
    </citation>
    <scope>NUCLEOTIDE SEQUENCE [LARGE SCALE GENOMIC DNA]</scope>
    <source>
        <strain evidence="7">UWOS</strain>
    </source>
</reference>
<keyword evidence="3 6" id="KW-0347">Helicase</keyword>
<keyword evidence="7" id="KW-1185">Reference proteome</keyword>
<evidence type="ECO:0000259" key="5">
    <source>
        <dbReference type="PROSITE" id="PS51192"/>
    </source>
</evidence>